<dbReference type="RefSeq" id="WP_190039911.1">
    <property type="nucleotide sequence ID" value="NZ_BMWD01000043.1"/>
</dbReference>
<comment type="caution">
    <text evidence="2">The sequence shown here is derived from an EMBL/GenBank/DDBJ whole genome shotgun (WGS) entry which is preliminary data.</text>
</comment>
<gene>
    <name evidence="2" type="ORF">GCM10010515_72820</name>
</gene>
<reference evidence="2" key="2">
    <citation type="submission" date="2020-09" db="EMBL/GenBank/DDBJ databases">
        <authorList>
            <person name="Sun Q."/>
            <person name="Ohkuma M."/>
        </authorList>
    </citation>
    <scope>NUCLEOTIDE SEQUENCE</scope>
    <source>
        <strain evidence="2">JCM 4956</strain>
    </source>
</reference>
<keyword evidence="1" id="KW-0812">Transmembrane</keyword>
<keyword evidence="1" id="KW-1133">Transmembrane helix</keyword>
<accession>A0A918NUE8</accession>
<sequence>MNLSPSTRLYAAFALSLASVAGVGGYAGFRLAGAWGSLTGAAVGTAGMLLGAKIAMALAGLRVEDSVRAALGDGRAEGTEDTVLMGISLYKAASFPLTPGGVSPHERQVRRTVAYRLAAHDGLPLAVRVAAAEALEVIDESRDVQQARSALNALALAIYNRRGAVHDDEVH</sequence>
<dbReference type="AlphaFoldDB" id="A0A918NUE8"/>
<name>A0A918NUE8_9ACTN</name>
<protein>
    <submittedName>
        <fullName evidence="2">Uncharacterized protein</fullName>
    </submittedName>
</protein>
<proteinExistence type="predicted"/>
<feature type="transmembrane region" description="Helical" evidence="1">
    <location>
        <begin position="41"/>
        <end position="61"/>
    </location>
</feature>
<evidence type="ECO:0000313" key="2">
    <source>
        <dbReference type="EMBL" id="GGX95582.1"/>
    </source>
</evidence>
<dbReference type="EMBL" id="BMWD01000043">
    <property type="protein sequence ID" value="GGX95582.1"/>
    <property type="molecule type" value="Genomic_DNA"/>
</dbReference>
<reference evidence="2" key="1">
    <citation type="journal article" date="2014" name="Int. J. Syst. Evol. Microbiol.">
        <title>Complete genome sequence of Corynebacterium casei LMG S-19264T (=DSM 44701T), isolated from a smear-ripened cheese.</title>
        <authorList>
            <consortium name="US DOE Joint Genome Institute (JGI-PGF)"/>
            <person name="Walter F."/>
            <person name="Albersmeier A."/>
            <person name="Kalinowski J."/>
            <person name="Ruckert C."/>
        </authorList>
    </citation>
    <scope>NUCLEOTIDE SEQUENCE</scope>
    <source>
        <strain evidence="2">JCM 4956</strain>
    </source>
</reference>
<evidence type="ECO:0000313" key="3">
    <source>
        <dbReference type="Proteomes" id="UP000645555"/>
    </source>
</evidence>
<organism evidence="2 3">
    <name type="scientific">Streptomyces fructofermentans</name>
    <dbReference type="NCBI Taxonomy" id="152141"/>
    <lineage>
        <taxon>Bacteria</taxon>
        <taxon>Bacillati</taxon>
        <taxon>Actinomycetota</taxon>
        <taxon>Actinomycetes</taxon>
        <taxon>Kitasatosporales</taxon>
        <taxon>Streptomycetaceae</taxon>
        <taxon>Streptomyces</taxon>
    </lineage>
</organism>
<evidence type="ECO:0000256" key="1">
    <source>
        <dbReference type="SAM" id="Phobius"/>
    </source>
</evidence>
<dbReference type="Proteomes" id="UP000645555">
    <property type="component" value="Unassembled WGS sequence"/>
</dbReference>
<keyword evidence="1" id="KW-0472">Membrane</keyword>
<feature type="transmembrane region" description="Helical" evidence="1">
    <location>
        <begin position="9"/>
        <end position="29"/>
    </location>
</feature>
<keyword evidence="3" id="KW-1185">Reference proteome</keyword>